<name>A0A1H3VTZ9_SELRU</name>
<gene>
    <name evidence="2" type="ORF">SAMN05660648_00529</name>
</gene>
<dbReference type="SUPFAM" id="SSF53335">
    <property type="entry name" value="S-adenosyl-L-methionine-dependent methyltransferases"/>
    <property type="match status" value="1"/>
</dbReference>
<dbReference type="RefSeq" id="WP_256202796.1">
    <property type="nucleotide sequence ID" value="NZ_FNQG01000002.1"/>
</dbReference>
<organism evidence="2 3">
    <name type="scientific">Selenomonas ruminantium</name>
    <dbReference type="NCBI Taxonomy" id="971"/>
    <lineage>
        <taxon>Bacteria</taxon>
        <taxon>Bacillati</taxon>
        <taxon>Bacillota</taxon>
        <taxon>Negativicutes</taxon>
        <taxon>Selenomonadales</taxon>
        <taxon>Selenomonadaceae</taxon>
        <taxon>Selenomonas</taxon>
    </lineage>
</organism>
<reference evidence="2 3" key="1">
    <citation type="submission" date="2016-10" db="EMBL/GenBank/DDBJ databases">
        <authorList>
            <person name="de Groot N.N."/>
        </authorList>
    </citation>
    <scope>NUCLEOTIDE SEQUENCE [LARGE SCALE GENOMIC DNA]</scope>
    <source>
        <strain evidence="2 3">DSM 2872</strain>
    </source>
</reference>
<dbReference type="PANTHER" id="PTHR43591:SF24">
    <property type="entry name" value="2-METHOXY-6-POLYPRENYL-1,4-BENZOQUINOL METHYLASE, MITOCHONDRIAL"/>
    <property type="match status" value="1"/>
</dbReference>
<sequence>MEVHRAYQRIGTLAARYDGMMTASTVVGRLALRLFGGFDEQTYPKYKKLAFAGIPADFSGRLLEIPVGTGALSLPIYCSLPQAEIVCMDYSQNMLQIAEDRAISMGLSNLRFNHGDVSNLLDMDESYDAVLSINGLHAFPNKISALRETQRVLKAGGIFTGCAYIKGENKLTDLFVRTFCSHRGYFTPPFDTKYSFEKRLRTLYRDVKLETVGSFVCFRCKK</sequence>
<dbReference type="Gene3D" id="3.40.50.150">
    <property type="entry name" value="Vaccinia Virus protein VP39"/>
    <property type="match status" value="1"/>
</dbReference>
<evidence type="ECO:0000313" key="2">
    <source>
        <dbReference type="EMBL" id="SDZ77592.1"/>
    </source>
</evidence>
<protein>
    <submittedName>
        <fullName evidence="2">Methyltransferase domain-containing protein</fullName>
    </submittedName>
</protein>
<dbReference type="InterPro" id="IPR029063">
    <property type="entry name" value="SAM-dependent_MTases_sf"/>
</dbReference>
<feature type="domain" description="Methyltransferase" evidence="1">
    <location>
        <begin position="63"/>
        <end position="157"/>
    </location>
</feature>
<dbReference type="Pfam" id="PF13649">
    <property type="entry name" value="Methyltransf_25"/>
    <property type="match status" value="1"/>
</dbReference>
<evidence type="ECO:0000259" key="1">
    <source>
        <dbReference type="Pfam" id="PF13649"/>
    </source>
</evidence>
<dbReference type="AlphaFoldDB" id="A0A1H3VTZ9"/>
<dbReference type="Proteomes" id="UP000183469">
    <property type="component" value="Unassembled WGS sequence"/>
</dbReference>
<dbReference type="InterPro" id="IPR041698">
    <property type="entry name" value="Methyltransf_25"/>
</dbReference>
<dbReference type="PANTHER" id="PTHR43591">
    <property type="entry name" value="METHYLTRANSFERASE"/>
    <property type="match status" value="1"/>
</dbReference>
<evidence type="ECO:0000313" key="3">
    <source>
        <dbReference type="Proteomes" id="UP000183469"/>
    </source>
</evidence>
<proteinExistence type="predicted"/>
<keyword evidence="2" id="KW-0808">Transferase</keyword>
<dbReference type="EMBL" id="FNQG01000002">
    <property type="protein sequence ID" value="SDZ77592.1"/>
    <property type="molecule type" value="Genomic_DNA"/>
</dbReference>
<dbReference type="GO" id="GO:0032259">
    <property type="term" value="P:methylation"/>
    <property type="evidence" value="ECO:0007669"/>
    <property type="project" value="UniProtKB-KW"/>
</dbReference>
<keyword evidence="2" id="KW-0489">Methyltransferase</keyword>
<dbReference type="GO" id="GO:0008168">
    <property type="term" value="F:methyltransferase activity"/>
    <property type="evidence" value="ECO:0007669"/>
    <property type="project" value="UniProtKB-KW"/>
</dbReference>
<accession>A0A1H3VTZ9</accession>
<dbReference type="CDD" id="cd02440">
    <property type="entry name" value="AdoMet_MTases"/>
    <property type="match status" value="1"/>
</dbReference>